<keyword evidence="1" id="KW-0812">Transmembrane</keyword>
<sequence>MVQSLIPSDFLQNIMASSTSVAVDFLRSILAALWTSFQPYFPYAVAILFVLLVIASVDAMLGRTGMLGSLLYHIFYFGILGVIVWIEGLEILLNPYFDLIGLALYRFCYWLTGVILQKFRNRY</sequence>
<keyword evidence="1" id="KW-0472">Membrane</keyword>
<dbReference type="EMBL" id="LCBN01000028">
    <property type="protein sequence ID" value="KKS13248.1"/>
    <property type="molecule type" value="Genomic_DNA"/>
</dbReference>
<protein>
    <submittedName>
        <fullName evidence="2">Uncharacterized protein</fullName>
    </submittedName>
</protein>
<accession>A0A0G0ZJX1</accession>
<gene>
    <name evidence="2" type="ORF">UU67_C0028G0003</name>
</gene>
<feature type="transmembrane region" description="Helical" evidence="1">
    <location>
        <begin position="73"/>
        <end position="93"/>
    </location>
</feature>
<evidence type="ECO:0000256" key="1">
    <source>
        <dbReference type="SAM" id="Phobius"/>
    </source>
</evidence>
<feature type="transmembrane region" description="Helical" evidence="1">
    <location>
        <begin position="99"/>
        <end position="116"/>
    </location>
</feature>
<proteinExistence type="predicted"/>
<comment type="caution">
    <text evidence="2">The sequence shown here is derived from an EMBL/GenBank/DDBJ whole genome shotgun (WGS) entry which is preliminary data.</text>
</comment>
<keyword evidence="1" id="KW-1133">Transmembrane helix</keyword>
<dbReference type="AlphaFoldDB" id="A0A0G0ZJX1"/>
<feature type="transmembrane region" description="Helical" evidence="1">
    <location>
        <begin position="40"/>
        <end position="61"/>
    </location>
</feature>
<name>A0A0G0ZJX1_9BACT</name>
<reference evidence="2 3" key="1">
    <citation type="journal article" date="2015" name="Nature">
        <title>rRNA introns, odd ribosomes, and small enigmatic genomes across a large radiation of phyla.</title>
        <authorList>
            <person name="Brown C.T."/>
            <person name="Hug L.A."/>
            <person name="Thomas B.C."/>
            <person name="Sharon I."/>
            <person name="Castelle C.J."/>
            <person name="Singh A."/>
            <person name="Wilkins M.J."/>
            <person name="Williams K.H."/>
            <person name="Banfield J.F."/>
        </authorList>
    </citation>
    <scope>NUCLEOTIDE SEQUENCE [LARGE SCALE GENOMIC DNA]</scope>
</reference>
<organism evidence="2 3">
    <name type="scientific">Candidatus Daviesbacteria bacterium GW2011_GWB1_41_5</name>
    <dbReference type="NCBI Taxonomy" id="1618429"/>
    <lineage>
        <taxon>Bacteria</taxon>
        <taxon>Candidatus Daviesiibacteriota</taxon>
    </lineage>
</organism>
<dbReference type="Proteomes" id="UP000034753">
    <property type="component" value="Unassembled WGS sequence"/>
</dbReference>
<evidence type="ECO:0000313" key="3">
    <source>
        <dbReference type="Proteomes" id="UP000034753"/>
    </source>
</evidence>
<evidence type="ECO:0000313" key="2">
    <source>
        <dbReference type="EMBL" id="KKS13248.1"/>
    </source>
</evidence>